<keyword evidence="2" id="KW-0560">Oxidoreductase</keyword>
<dbReference type="RefSeq" id="XP_022838466.1">
    <property type="nucleotide sequence ID" value="XM_022984733.1"/>
</dbReference>
<reference evidence="5 6" key="2">
    <citation type="journal article" date="2014" name="BMC Genomics">
        <title>An improved genome of the model marine alga Ostreococcus tauri unfolds by assessing Illumina de novo assemblies.</title>
        <authorList>
            <person name="Blanc-Mathieu R."/>
            <person name="Verhelst B."/>
            <person name="Derelle E."/>
            <person name="Rombauts S."/>
            <person name="Bouget F.Y."/>
            <person name="Carre I."/>
            <person name="Chateau A."/>
            <person name="Eyre-Walker A."/>
            <person name="Grimsley N."/>
            <person name="Moreau H."/>
            <person name="Piegu B."/>
            <person name="Rivals E."/>
            <person name="Schackwitz W."/>
            <person name="Van de Peer Y."/>
            <person name="Piganeau G."/>
        </authorList>
    </citation>
    <scope>NUCLEOTIDE SEQUENCE [LARGE SCALE GENOMIC DNA]</scope>
    <source>
        <strain evidence="6">OTTH 0595 / CCAP 157/2 / RCC745</strain>
    </source>
</reference>
<keyword evidence="2" id="KW-0408">Iron</keyword>
<dbReference type="Gene3D" id="2.60.120.590">
    <property type="entry name" value="Alpha-ketoglutarate-dependent dioxygenase AlkB-like"/>
    <property type="match status" value="1"/>
</dbReference>
<organism evidence="5 6">
    <name type="scientific">Ostreococcus tauri</name>
    <name type="common">Marine green alga</name>
    <dbReference type="NCBI Taxonomy" id="70448"/>
    <lineage>
        <taxon>Eukaryota</taxon>
        <taxon>Viridiplantae</taxon>
        <taxon>Chlorophyta</taxon>
        <taxon>Mamiellophyceae</taxon>
        <taxon>Mamiellales</taxon>
        <taxon>Bathycoccaceae</taxon>
        <taxon>Ostreococcus</taxon>
    </lineage>
</organism>
<feature type="domain" description="Fe2OG dioxygenase" evidence="4">
    <location>
        <begin position="122"/>
        <end position="222"/>
    </location>
</feature>
<feature type="region of interest" description="Disordered" evidence="3">
    <location>
        <begin position="1"/>
        <end position="25"/>
    </location>
</feature>
<evidence type="ECO:0000313" key="6">
    <source>
        <dbReference type="Proteomes" id="UP000009170"/>
    </source>
</evidence>
<dbReference type="Proteomes" id="UP000009170">
    <property type="component" value="Unassembled WGS sequence"/>
</dbReference>
<evidence type="ECO:0000256" key="1">
    <source>
        <dbReference type="ARBA" id="ARBA00007879"/>
    </source>
</evidence>
<accession>A0A096P7R5</accession>
<feature type="compositionally biased region" description="Polar residues" evidence="3">
    <location>
        <begin position="254"/>
        <end position="264"/>
    </location>
</feature>
<dbReference type="EMBL" id="CAID01000003">
    <property type="protein sequence ID" value="CEF97064.1"/>
    <property type="molecule type" value="Genomic_DNA"/>
</dbReference>
<keyword evidence="5" id="KW-0223">Dioxygenase</keyword>
<keyword evidence="6" id="KW-1185">Reference proteome</keyword>
<protein>
    <submittedName>
        <fullName evidence="5">Oxoglutarate/iron-dependent dioxygenase</fullName>
    </submittedName>
</protein>
<dbReference type="GO" id="GO:0046872">
    <property type="term" value="F:metal ion binding"/>
    <property type="evidence" value="ECO:0007669"/>
    <property type="project" value="UniProtKB-KW"/>
</dbReference>
<evidence type="ECO:0000256" key="3">
    <source>
        <dbReference type="SAM" id="MobiDB-lite"/>
    </source>
</evidence>
<sequence>MAREARPRFVRRGEGEEGADQRTKNDALRFANKALRSESAMVDGRLLADFEAVLSGNAIYLPSFHCGSKDYAVLASLAAEMERAAESGGMVNWSKHLKHENPEFSETFHRVVKEMADYFDVEVYATRMNFYRDGTDWKPFHHDSHAYGGRAQREDFTMGASFGGSRELIFLHEPSGNTFTFPQNNGDVFAFTSEVNKRFKHGVPKAKSNNDPRFSIIAWGRRRTINSRNGAGQVTESTGRETASNESSEKSDQTKASTEATKSHNELVTGNGEVSQLIRKFFEKQESLDSNDRRVSKRGAGPLKGKAPETSAKLALEVIHKIGERTYMELRTAARDFQLGHVPVKTFYARAYELCEGKTEIFMQLANYLPEETLRASLLRFHEDARVLDEPF</sequence>
<comment type="similarity">
    <text evidence="1">Belongs to the alkB family.</text>
</comment>
<comment type="caution">
    <text evidence="5">The sequence shown here is derived from an EMBL/GenBank/DDBJ whole genome shotgun (WGS) entry which is preliminary data.</text>
</comment>
<dbReference type="KEGG" id="ota:OT_ostta03g01720"/>
<evidence type="ECO:0000256" key="2">
    <source>
        <dbReference type="RuleBase" id="RU003682"/>
    </source>
</evidence>
<dbReference type="GO" id="GO:0051213">
    <property type="term" value="F:dioxygenase activity"/>
    <property type="evidence" value="ECO:0007669"/>
    <property type="project" value="UniProtKB-KW"/>
</dbReference>
<dbReference type="PANTHER" id="PTHR42256">
    <property type="entry name" value="OXOGLUTARATE/IRON-DEPENDENT DIOXYGENASE"/>
    <property type="match status" value="1"/>
</dbReference>
<dbReference type="OrthoDB" id="445341at2759"/>
<feature type="region of interest" description="Disordered" evidence="3">
    <location>
        <begin position="225"/>
        <end position="264"/>
    </location>
</feature>
<dbReference type="InterPro" id="IPR037151">
    <property type="entry name" value="AlkB-like_sf"/>
</dbReference>
<evidence type="ECO:0000313" key="5">
    <source>
        <dbReference type="EMBL" id="CEF97064.1"/>
    </source>
</evidence>
<dbReference type="InParanoid" id="A0A096P7R5"/>
<keyword evidence="2" id="KW-0479">Metal-binding</keyword>
<feature type="compositionally biased region" description="Polar residues" evidence="3">
    <location>
        <begin position="226"/>
        <end position="246"/>
    </location>
</feature>
<evidence type="ECO:0000259" key="4">
    <source>
        <dbReference type="PROSITE" id="PS51471"/>
    </source>
</evidence>
<reference evidence="6" key="1">
    <citation type="journal article" date="2006" name="Proc. Natl. Acad. Sci. U.S.A.">
        <title>Genome analysis of the smallest free-living eukaryote Ostreococcus tauri unveils many unique features.</title>
        <authorList>
            <person name="Derelle E."/>
            <person name="Ferraz C."/>
            <person name="Rombauts S."/>
            <person name="Rouze P."/>
            <person name="Worden A.Z."/>
            <person name="Robbens S."/>
            <person name="Partensky F."/>
            <person name="Degroeve S."/>
            <person name="Echeynie S."/>
            <person name="Cooke R."/>
            <person name="Saeys Y."/>
            <person name="Wuyts J."/>
            <person name="Jabbari K."/>
            <person name="Bowler C."/>
            <person name="Panaud O."/>
            <person name="Piegu B."/>
            <person name="Ball S.G."/>
            <person name="Ral J.-P."/>
            <person name="Bouget F.-Y."/>
            <person name="Piganeau G."/>
            <person name="De Baets B."/>
            <person name="Picard A."/>
            <person name="Delseny M."/>
            <person name="Demaille J."/>
            <person name="Van de Peer Y."/>
            <person name="Moreau H."/>
        </authorList>
    </citation>
    <scope>NUCLEOTIDE SEQUENCE [LARGE SCALE GENOMIC DNA]</scope>
    <source>
        <strain evidence="6">OTTH 0595 / CCAP 157/2 / RCC745</strain>
    </source>
</reference>
<dbReference type="PANTHER" id="PTHR42256:SF1">
    <property type="entry name" value="FE2OG DIOXYGENASE DOMAIN-CONTAINING PROTEIN"/>
    <property type="match status" value="1"/>
</dbReference>
<gene>
    <name evidence="5" type="ORF">OT_ostta03g01720</name>
</gene>
<comment type="similarity">
    <text evidence="2">Belongs to the iron/ascorbate-dependent oxidoreductase family.</text>
</comment>
<dbReference type="PROSITE" id="PS51471">
    <property type="entry name" value="FE2OG_OXY"/>
    <property type="match status" value="1"/>
</dbReference>
<proteinExistence type="inferred from homology"/>
<dbReference type="InterPro" id="IPR005123">
    <property type="entry name" value="Oxoglu/Fe-dep_dioxygenase_dom"/>
</dbReference>
<dbReference type="AlphaFoldDB" id="A0A096P7R5"/>
<dbReference type="GeneID" id="9832932"/>
<dbReference type="SUPFAM" id="SSF51197">
    <property type="entry name" value="Clavaminate synthase-like"/>
    <property type="match status" value="1"/>
</dbReference>
<name>A0A096P7R5_OSTTA</name>